<dbReference type="Proteomes" id="UP000253094">
    <property type="component" value="Unassembled WGS sequence"/>
</dbReference>
<dbReference type="EC" id="2.4.2.9" evidence="4"/>
<feature type="domain" description="Phosphoribosyltransferase" evidence="6">
    <location>
        <begin position="58"/>
        <end position="204"/>
    </location>
</feature>
<comment type="function">
    <text evidence="4">Also displays a weak uracil phosphoribosyltransferase activity which is not physiologically significant.</text>
</comment>
<feature type="short sequence motif" description="PRPP-binding" evidence="4">
    <location>
        <begin position="150"/>
        <end position="162"/>
    </location>
</feature>
<comment type="caution">
    <text evidence="7">The sequence shown here is derived from an EMBL/GenBank/DDBJ whole genome shotgun (WGS) entry which is preliminary data.</text>
</comment>
<dbReference type="InterPro" id="IPR029057">
    <property type="entry name" value="PRTase-like"/>
</dbReference>
<protein>
    <recommendedName>
        <fullName evidence="4">Bifunctional protein PyrR</fullName>
    </recommendedName>
    <domain>
        <recommendedName>
            <fullName evidence="4">Pyrimidine operon regulatory protein</fullName>
        </recommendedName>
    </domain>
    <domain>
        <recommendedName>
            <fullName evidence="4">Uracil phosphoribosyltransferase</fullName>
            <shortName evidence="4">UPRTase</shortName>
            <ecNumber evidence="4">2.4.2.9</ecNumber>
        </recommendedName>
    </domain>
</protein>
<evidence type="ECO:0000256" key="2">
    <source>
        <dbReference type="ARBA" id="ARBA00023015"/>
    </source>
</evidence>
<dbReference type="SUPFAM" id="SSF53271">
    <property type="entry name" value="PRTase-like"/>
    <property type="match status" value="1"/>
</dbReference>
<organism evidence="7 8">
    <name type="scientific">Sphaerisporangium album</name>
    <dbReference type="NCBI Taxonomy" id="509200"/>
    <lineage>
        <taxon>Bacteria</taxon>
        <taxon>Bacillati</taxon>
        <taxon>Actinomycetota</taxon>
        <taxon>Actinomycetes</taxon>
        <taxon>Streptosporangiales</taxon>
        <taxon>Streptosporangiaceae</taxon>
        <taxon>Sphaerisporangium</taxon>
    </lineage>
</organism>
<evidence type="ECO:0000313" key="7">
    <source>
        <dbReference type="EMBL" id="RCG28409.1"/>
    </source>
</evidence>
<name>A0A367FER1_9ACTN</name>
<dbReference type="NCBIfam" id="NF003547">
    <property type="entry name" value="PRK05205.1-3"/>
    <property type="match status" value="1"/>
</dbReference>
<dbReference type="FunFam" id="3.40.50.2020:FF:000020">
    <property type="entry name" value="Bifunctional protein PyrR"/>
    <property type="match status" value="1"/>
</dbReference>
<dbReference type="PANTHER" id="PTHR11608:SF0">
    <property type="entry name" value="BIFUNCTIONAL PROTEIN PYRR"/>
    <property type="match status" value="1"/>
</dbReference>
<comment type="similarity">
    <text evidence="1 4">Belongs to the purine/pyrimidine phosphoribosyltransferase family. PyrR subfamily.</text>
</comment>
<evidence type="ECO:0000256" key="4">
    <source>
        <dbReference type="HAMAP-Rule" id="MF_01219"/>
    </source>
</evidence>
<evidence type="ECO:0000256" key="1">
    <source>
        <dbReference type="ARBA" id="ARBA00005565"/>
    </source>
</evidence>
<dbReference type="CDD" id="cd06223">
    <property type="entry name" value="PRTases_typeI"/>
    <property type="match status" value="1"/>
</dbReference>
<dbReference type="RefSeq" id="WP_114031320.1">
    <property type="nucleotide sequence ID" value="NZ_QOIL01000014.1"/>
</dbReference>
<dbReference type="OrthoDB" id="9802227at2"/>
<comment type="catalytic activity">
    <reaction evidence="4">
        <text>UMP + diphosphate = 5-phospho-alpha-D-ribose 1-diphosphate + uracil</text>
        <dbReference type="Rhea" id="RHEA:13017"/>
        <dbReference type="ChEBI" id="CHEBI:17568"/>
        <dbReference type="ChEBI" id="CHEBI:33019"/>
        <dbReference type="ChEBI" id="CHEBI:57865"/>
        <dbReference type="ChEBI" id="CHEBI:58017"/>
        <dbReference type="EC" id="2.4.2.9"/>
    </reaction>
</comment>
<gene>
    <name evidence="4" type="primary">pyrR</name>
    <name evidence="7" type="ORF">DQ384_24915</name>
</gene>
<keyword evidence="8" id="KW-1185">Reference proteome</keyword>
<dbReference type="GO" id="GO:0004845">
    <property type="term" value="F:uracil phosphoribosyltransferase activity"/>
    <property type="evidence" value="ECO:0007669"/>
    <property type="project" value="UniProtKB-UniRule"/>
</dbReference>
<accession>A0A367FER1</accession>
<dbReference type="AlphaFoldDB" id="A0A367FER1"/>
<dbReference type="GO" id="GO:0006355">
    <property type="term" value="P:regulation of DNA-templated transcription"/>
    <property type="evidence" value="ECO:0007669"/>
    <property type="project" value="UniProtKB-UniRule"/>
</dbReference>
<dbReference type="InterPro" id="IPR050137">
    <property type="entry name" value="PyrR_bifunctional"/>
</dbReference>
<evidence type="ECO:0000256" key="3">
    <source>
        <dbReference type="ARBA" id="ARBA00023163"/>
    </source>
</evidence>
<reference evidence="7 8" key="1">
    <citation type="submission" date="2018-06" db="EMBL/GenBank/DDBJ databases">
        <title>Sphaerisporangium craniellae sp. nov., isolated from a marine sponge in the South China Sea.</title>
        <authorList>
            <person name="Li L."/>
        </authorList>
    </citation>
    <scope>NUCLEOTIDE SEQUENCE [LARGE SCALE GENOMIC DNA]</scope>
    <source>
        <strain evidence="7 8">CCTCC AA 208026</strain>
    </source>
</reference>
<dbReference type="Pfam" id="PF00156">
    <property type="entry name" value="Pribosyltran"/>
    <property type="match status" value="1"/>
</dbReference>
<keyword evidence="4 7" id="KW-0328">Glycosyltransferase</keyword>
<sequence length="231" mass="25457">MNGARNQAHDGARPGRNDLGDVDEDARRDAHAGDRHDARDDDRQVARNGDPLDGERAVLEAPDINRALTRIAHEILERAKGPEKLLLLGIPTRGTVLARRLADRIEQVEGRPVAFGSLDVTMYRDDLRLRPARALGRTDLPEDGVDGRIVVLVDDVLYSGRTVRAALDALNDLGRPTAVRLAVLVDRGHRELPIRADYVGKNLPTSRAETVRVCLSETDQRDAVLLRGGQR</sequence>
<evidence type="ECO:0000259" key="6">
    <source>
        <dbReference type="Pfam" id="PF00156"/>
    </source>
</evidence>
<comment type="function">
    <text evidence="4">Regulates the transcription of the pyrimidine nucleotide (pyr) operon in response to exogenous pyrimidines.</text>
</comment>
<feature type="compositionally biased region" description="Basic and acidic residues" evidence="5">
    <location>
        <begin position="7"/>
        <end position="45"/>
    </location>
</feature>
<proteinExistence type="inferred from homology"/>
<dbReference type="EMBL" id="QOIL01000014">
    <property type="protein sequence ID" value="RCG28409.1"/>
    <property type="molecule type" value="Genomic_DNA"/>
</dbReference>
<keyword evidence="3 4" id="KW-0804">Transcription</keyword>
<keyword evidence="4 7" id="KW-0808">Transferase</keyword>
<dbReference type="NCBIfam" id="NF003549">
    <property type="entry name" value="PRK05205.1-5"/>
    <property type="match status" value="1"/>
</dbReference>
<dbReference type="HAMAP" id="MF_01219">
    <property type="entry name" value="PyrR"/>
    <property type="match status" value="1"/>
</dbReference>
<evidence type="ECO:0000256" key="5">
    <source>
        <dbReference type="SAM" id="MobiDB-lite"/>
    </source>
</evidence>
<dbReference type="Gene3D" id="3.40.50.2020">
    <property type="match status" value="1"/>
</dbReference>
<keyword evidence="2 4" id="KW-0805">Transcription regulation</keyword>
<dbReference type="InterPro" id="IPR000836">
    <property type="entry name" value="PRTase_dom"/>
</dbReference>
<evidence type="ECO:0000313" key="8">
    <source>
        <dbReference type="Proteomes" id="UP000253094"/>
    </source>
</evidence>
<dbReference type="InterPro" id="IPR023050">
    <property type="entry name" value="PyrR"/>
</dbReference>
<dbReference type="PANTHER" id="PTHR11608">
    <property type="entry name" value="BIFUNCTIONAL PROTEIN PYRR"/>
    <property type="match status" value="1"/>
</dbReference>
<feature type="region of interest" description="Disordered" evidence="5">
    <location>
        <begin position="1"/>
        <end position="58"/>
    </location>
</feature>